<reference evidence="1 2" key="1">
    <citation type="submission" date="2016-07" db="EMBL/GenBank/DDBJ databases">
        <title>Enhancement of antibiotic productionsby engineered nitrateutilization in actinobacteria.</title>
        <authorList>
            <person name="Meng S.C."/>
        </authorList>
    </citation>
    <scope>NUCLEOTIDE SEQUENCE [LARGE SCALE GENOMIC DNA]</scope>
    <source>
        <strain evidence="1 2">NRRL 2936</strain>
    </source>
</reference>
<accession>A0A1B1MNV2</accession>
<evidence type="ECO:0000313" key="1">
    <source>
        <dbReference type="EMBL" id="ANS70289.1"/>
    </source>
</evidence>
<dbReference type="Proteomes" id="UP000092598">
    <property type="component" value="Chromosome"/>
</dbReference>
<dbReference type="AlphaFoldDB" id="A0A1B1MNV2"/>
<dbReference type="KEGG" id="sls:SLINC_8065"/>
<evidence type="ECO:0008006" key="3">
    <source>
        <dbReference type="Google" id="ProtNLM"/>
    </source>
</evidence>
<protein>
    <recommendedName>
        <fullName evidence="3">Mycothiol-dependent maleylpyruvate isomerase metal-binding domain-containing protein</fullName>
    </recommendedName>
</protein>
<organism evidence="1 2">
    <name type="scientific">Streptomyces lincolnensis</name>
    <dbReference type="NCBI Taxonomy" id="1915"/>
    <lineage>
        <taxon>Bacteria</taxon>
        <taxon>Bacillati</taxon>
        <taxon>Actinomycetota</taxon>
        <taxon>Actinomycetes</taxon>
        <taxon>Kitasatosporales</taxon>
        <taxon>Streptomycetaceae</taxon>
        <taxon>Streptomyces</taxon>
    </lineage>
</organism>
<sequence length="155" mass="16323">MDTTALRGAYDKLLDAAATPGLGEAADGGWDADHVLAHLLSLDASVAAVALGVVAGARPTLDNRISLDPWNLDRVIARHTDRADLIEHVRRQAGVLCDIADQLDEQAAAVLVPTLLLSNDTVAVDQPLPLAALIDGLAGNHVPEHTRQLLDLRVA</sequence>
<evidence type="ECO:0000313" key="2">
    <source>
        <dbReference type="Proteomes" id="UP000092598"/>
    </source>
</evidence>
<keyword evidence="2" id="KW-1185">Reference proteome</keyword>
<dbReference type="InterPro" id="IPR034660">
    <property type="entry name" value="DinB/YfiT-like"/>
</dbReference>
<dbReference type="Gene3D" id="1.20.120.450">
    <property type="entry name" value="dinb family like domain"/>
    <property type="match status" value="1"/>
</dbReference>
<name>A0A1B1MNV2_STRLN</name>
<dbReference type="RefSeq" id="WP_067443766.1">
    <property type="nucleotide sequence ID" value="NZ_CP016438.1"/>
</dbReference>
<gene>
    <name evidence="1" type="ORF">SLINC_8065</name>
</gene>
<proteinExistence type="predicted"/>
<dbReference type="EMBL" id="CP016438">
    <property type="protein sequence ID" value="ANS70289.1"/>
    <property type="molecule type" value="Genomic_DNA"/>
</dbReference>